<accession>A0A067A0U2</accession>
<dbReference type="STRING" id="28885.EI16_07905"/>
<evidence type="ECO:0000313" key="3">
    <source>
        <dbReference type="EMBL" id="KDN96201.1"/>
    </source>
</evidence>
<dbReference type="PANTHER" id="PTHR24567:SF74">
    <property type="entry name" value="HTH-TYPE TRANSCRIPTIONAL REGULATOR ARCR"/>
    <property type="match status" value="1"/>
</dbReference>
<dbReference type="PRINTS" id="PR00103">
    <property type="entry name" value="CAMPKINASE"/>
</dbReference>
<dbReference type="Gene3D" id="2.60.120.10">
    <property type="entry name" value="Jelly Rolls"/>
    <property type="match status" value="1"/>
</dbReference>
<feature type="region of interest" description="Disordered" evidence="1">
    <location>
        <begin position="151"/>
        <end position="175"/>
    </location>
</feature>
<organism evidence="3 4">
    <name type="scientific">Hydrogenovibrio marinus</name>
    <dbReference type="NCBI Taxonomy" id="28885"/>
    <lineage>
        <taxon>Bacteria</taxon>
        <taxon>Pseudomonadati</taxon>
        <taxon>Pseudomonadota</taxon>
        <taxon>Gammaproteobacteria</taxon>
        <taxon>Thiotrichales</taxon>
        <taxon>Piscirickettsiaceae</taxon>
        <taxon>Hydrogenovibrio</taxon>
    </lineage>
</organism>
<dbReference type="PROSITE" id="PS50042">
    <property type="entry name" value="CNMP_BINDING_3"/>
    <property type="match status" value="1"/>
</dbReference>
<name>A0A067A0U2_HYDMR</name>
<dbReference type="GO" id="GO:0005829">
    <property type="term" value="C:cytosol"/>
    <property type="evidence" value="ECO:0007669"/>
    <property type="project" value="TreeGrafter"/>
</dbReference>
<dbReference type="RefSeq" id="WP_029911859.1">
    <property type="nucleotide sequence ID" value="NZ_AP020335.1"/>
</dbReference>
<dbReference type="AlphaFoldDB" id="A0A067A0U2"/>
<keyword evidence="4" id="KW-1185">Reference proteome</keyword>
<feature type="domain" description="Cyclic nucleotide-binding" evidence="2">
    <location>
        <begin position="17"/>
        <end position="115"/>
    </location>
</feature>
<reference evidence="3 4" key="1">
    <citation type="submission" date="2014-04" db="EMBL/GenBank/DDBJ databases">
        <title>Draft genome sequence of Hydrogenovibrio marinus MH-110, a model organism for aerobic H2 metabolism.</title>
        <authorList>
            <person name="Cha H.J."/>
            <person name="Jo B.H."/>
            <person name="Hwang B.H."/>
        </authorList>
    </citation>
    <scope>NUCLEOTIDE SEQUENCE [LARGE SCALE GENOMIC DNA]</scope>
    <source>
        <strain evidence="3 4">MH-110</strain>
    </source>
</reference>
<dbReference type="PANTHER" id="PTHR24567">
    <property type="entry name" value="CRP FAMILY TRANSCRIPTIONAL REGULATORY PROTEIN"/>
    <property type="match status" value="1"/>
</dbReference>
<dbReference type="GO" id="GO:0003700">
    <property type="term" value="F:DNA-binding transcription factor activity"/>
    <property type="evidence" value="ECO:0007669"/>
    <property type="project" value="TreeGrafter"/>
</dbReference>
<proteinExistence type="predicted"/>
<dbReference type="InterPro" id="IPR018490">
    <property type="entry name" value="cNMP-bd_dom_sf"/>
</dbReference>
<gene>
    <name evidence="3" type="ORF">EI16_07905</name>
</gene>
<dbReference type="CDD" id="cd00038">
    <property type="entry name" value="CAP_ED"/>
    <property type="match status" value="1"/>
</dbReference>
<comment type="caution">
    <text evidence="3">The sequence shown here is derived from an EMBL/GenBank/DDBJ whole genome shotgun (WGS) entry which is preliminary data.</text>
</comment>
<dbReference type="InterPro" id="IPR000595">
    <property type="entry name" value="cNMP-bd_dom"/>
</dbReference>
<evidence type="ECO:0000259" key="2">
    <source>
        <dbReference type="PROSITE" id="PS50042"/>
    </source>
</evidence>
<protein>
    <recommendedName>
        <fullName evidence="2">Cyclic nucleotide-binding domain-containing protein</fullName>
    </recommendedName>
</protein>
<dbReference type="SMART" id="SM00100">
    <property type="entry name" value="cNMP"/>
    <property type="match status" value="1"/>
</dbReference>
<dbReference type="InterPro" id="IPR014710">
    <property type="entry name" value="RmlC-like_jellyroll"/>
</dbReference>
<evidence type="ECO:0000256" key="1">
    <source>
        <dbReference type="SAM" id="MobiDB-lite"/>
    </source>
</evidence>
<dbReference type="Pfam" id="PF00027">
    <property type="entry name" value="cNMP_binding"/>
    <property type="match status" value="1"/>
</dbReference>
<dbReference type="Proteomes" id="UP000027341">
    <property type="component" value="Unassembled WGS sequence"/>
</dbReference>
<sequence>MSQQTPNQATENKMIKFKAGDILFNEGEPGHKIYIIKTGEIRISTQKDDKAVTLGILKKGACFGEMAVISSAPRVASAIAKTDAEVYEIDKAHVDKMIETLPPLFRAIVNSLIKRVATLNDFATEKSTLGHALSSLAHLIMLFLQTQKQTVTTTPQPAAEPASTPAWARQPDPQEEEPLQIVDDAQAHVPIVKIIDISQQILGFTKGHTQKLLVQFTKFNLAKIEQQGSHEVLSFNPNTFVAETEKTLGALGHMIDAELTADLEYVDLVEMAKQMNTKPRYLIDAIISGRLPQEAVVLKQSMVRRAVEEQGRMFF</sequence>
<feature type="compositionally biased region" description="Low complexity" evidence="1">
    <location>
        <begin position="151"/>
        <end position="166"/>
    </location>
</feature>
<evidence type="ECO:0000313" key="4">
    <source>
        <dbReference type="Proteomes" id="UP000027341"/>
    </source>
</evidence>
<dbReference type="EMBL" id="JMIU01000001">
    <property type="protein sequence ID" value="KDN96201.1"/>
    <property type="molecule type" value="Genomic_DNA"/>
</dbReference>
<dbReference type="InterPro" id="IPR050397">
    <property type="entry name" value="Env_Response_Regulators"/>
</dbReference>
<dbReference type="SUPFAM" id="SSF51206">
    <property type="entry name" value="cAMP-binding domain-like"/>
    <property type="match status" value="1"/>
</dbReference>